<name>A0A918GW94_STRGD</name>
<dbReference type="Proteomes" id="UP000653493">
    <property type="component" value="Unassembled WGS sequence"/>
</dbReference>
<sequence>MGRTRPTPPALSWHIAPVTDYFKTDTAELARFRTTLENARAELDNVRTWMRDVSAEGIGTKELDAACAEFHAHWTYGSEQLAELTGKFAEGVNQSRADYEEVDRALEEGFRKAAAQGGGK</sequence>
<accession>A0A918GW94</accession>
<protein>
    <submittedName>
        <fullName evidence="1">Uncharacterized protein</fullName>
    </submittedName>
</protein>
<evidence type="ECO:0000313" key="2">
    <source>
        <dbReference type="Proteomes" id="UP000653493"/>
    </source>
</evidence>
<comment type="caution">
    <text evidence="1">The sequence shown here is derived from an EMBL/GenBank/DDBJ whole genome shotgun (WGS) entry which is preliminary data.</text>
</comment>
<gene>
    <name evidence="1" type="ORF">GCM10010238_66320</name>
</gene>
<keyword evidence="2" id="KW-1185">Reference proteome</keyword>
<reference evidence="1" key="1">
    <citation type="journal article" date="2014" name="Int. J. Syst. Evol. Microbiol.">
        <title>Complete genome sequence of Corynebacterium casei LMG S-19264T (=DSM 44701T), isolated from a smear-ripened cheese.</title>
        <authorList>
            <consortium name="US DOE Joint Genome Institute (JGI-PGF)"/>
            <person name="Walter F."/>
            <person name="Albersmeier A."/>
            <person name="Kalinowski J."/>
            <person name="Ruckert C."/>
        </authorList>
    </citation>
    <scope>NUCLEOTIDE SEQUENCE</scope>
    <source>
        <strain evidence="1">JCM 4234</strain>
    </source>
</reference>
<reference evidence="1" key="2">
    <citation type="submission" date="2020-09" db="EMBL/GenBank/DDBJ databases">
        <authorList>
            <person name="Sun Q."/>
            <person name="Ohkuma M."/>
        </authorList>
    </citation>
    <scope>NUCLEOTIDE SEQUENCE</scope>
    <source>
        <strain evidence="1">JCM 4234</strain>
    </source>
</reference>
<dbReference type="AlphaFoldDB" id="A0A918GW94"/>
<evidence type="ECO:0000313" key="1">
    <source>
        <dbReference type="EMBL" id="GGS68360.1"/>
    </source>
</evidence>
<dbReference type="EMBL" id="BMSL01000036">
    <property type="protein sequence ID" value="GGS68360.1"/>
    <property type="molecule type" value="Genomic_DNA"/>
</dbReference>
<organism evidence="1 2">
    <name type="scientific">Streptomyces griseoviridis</name>
    <dbReference type="NCBI Taxonomy" id="45398"/>
    <lineage>
        <taxon>Bacteria</taxon>
        <taxon>Bacillati</taxon>
        <taxon>Actinomycetota</taxon>
        <taxon>Actinomycetes</taxon>
        <taxon>Kitasatosporales</taxon>
        <taxon>Streptomycetaceae</taxon>
        <taxon>Streptomyces</taxon>
    </lineage>
</organism>
<proteinExistence type="predicted"/>